<dbReference type="Proteomes" id="UP000887565">
    <property type="component" value="Unplaced"/>
</dbReference>
<reference evidence="2" key="1">
    <citation type="submission" date="2022-11" db="UniProtKB">
        <authorList>
            <consortium name="WormBaseParasite"/>
        </authorList>
    </citation>
    <scope>IDENTIFICATION</scope>
</reference>
<sequence length="158" mass="17886">HNFVTTPAATVQPSDRRVTRPKSLFSAYNSKHKGFSTIEENHSGLEPLHARNRRFRMAHDIAAGHWIIGQQIGSPCGRQRQNNLIAALYGPGFNFTANQRGGRRGAFKNIANDQPQRSIDDFFRTNIIETLFRPVDGVQFIDSHDELIDTCQKENILN</sequence>
<dbReference type="WBParaSite" id="nRc.2.0.1.t31838-RA">
    <property type="protein sequence ID" value="nRc.2.0.1.t31838-RA"/>
    <property type="gene ID" value="nRc.2.0.1.g31838"/>
</dbReference>
<evidence type="ECO:0000313" key="1">
    <source>
        <dbReference type="Proteomes" id="UP000887565"/>
    </source>
</evidence>
<name>A0A915K1Z1_ROMCU</name>
<keyword evidence="1" id="KW-1185">Reference proteome</keyword>
<organism evidence="1 2">
    <name type="scientific">Romanomermis culicivorax</name>
    <name type="common">Nematode worm</name>
    <dbReference type="NCBI Taxonomy" id="13658"/>
    <lineage>
        <taxon>Eukaryota</taxon>
        <taxon>Metazoa</taxon>
        <taxon>Ecdysozoa</taxon>
        <taxon>Nematoda</taxon>
        <taxon>Enoplea</taxon>
        <taxon>Dorylaimia</taxon>
        <taxon>Mermithida</taxon>
        <taxon>Mermithoidea</taxon>
        <taxon>Mermithidae</taxon>
        <taxon>Romanomermis</taxon>
    </lineage>
</organism>
<proteinExistence type="predicted"/>
<dbReference type="AlphaFoldDB" id="A0A915K1Z1"/>
<evidence type="ECO:0000313" key="2">
    <source>
        <dbReference type="WBParaSite" id="nRc.2.0.1.t31838-RA"/>
    </source>
</evidence>
<accession>A0A915K1Z1</accession>
<protein>
    <submittedName>
        <fullName evidence="2">Uncharacterized protein</fullName>
    </submittedName>
</protein>